<dbReference type="EMBL" id="CACTIH010000496">
    <property type="protein sequence ID" value="CAA2961086.1"/>
    <property type="molecule type" value="Genomic_DNA"/>
</dbReference>
<keyword evidence="3" id="KW-1185">Reference proteome</keyword>
<protein>
    <submittedName>
        <fullName evidence="2">Uncharacterized protein</fullName>
    </submittedName>
</protein>
<reference evidence="2 3" key="1">
    <citation type="submission" date="2019-12" db="EMBL/GenBank/DDBJ databases">
        <authorList>
            <person name="Alioto T."/>
            <person name="Alioto T."/>
            <person name="Gomez Garrido J."/>
        </authorList>
    </citation>
    <scope>NUCLEOTIDE SEQUENCE [LARGE SCALE GENOMIC DNA]</scope>
</reference>
<comment type="caution">
    <text evidence="2">The sequence shown here is derived from an EMBL/GenBank/DDBJ whole genome shotgun (WGS) entry which is preliminary data.</text>
</comment>
<feature type="compositionally biased region" description="Basic and acidic residues" evidence="1">
    <location>
        <begin position="1"/>
        <end position="20"/>
    </location>
</feature>
<sequence>PEKSYPPRRNNHDSEEERNRTRTGQRTCLRRDILTKYPNNPRPLPITPAFLHYRSGSRSRPRLTAKLTREIVVVTTKLKTISRQNVAMRKLLKRMQGQLANPHKTMKSFL</sequence>
<proteinExistence type="predicted"/>
<feature type="non-terminal residue" evidence="2">
    <location>
        <position position="1"/>
    </location>
</feature>
<accession>A0A8S0Q4F5</accession>
<evidence type="ECO:0000313" key="2">
    <source>
        <dbReference type="EMBL" id="CAA2961086.1"/>
    </source>
</evidence>
<feature type="region of interest" description="Disordered" evidence="1">
    <location>
        <begin position="1"/>
        <end position="25"/>
    </location>
</feature>
<name>A0A8S0Q4F5_OLEEU</name>
<dbReference type="Proteomes" id="UP000594638">
    <property type="component" value="Unassembled WGS sequence"/>
</dbReference>
<gene>
    <name evidence="2" type="ORF">OLEA9_A082824</name>
</gene>
<dbReference type="AlphaFoldDB" id="A0A8S0Q4F5"/>
<evidence type="ECO:0000256" key="1">
    <source>
        <dbReference type="SAM" id="MobiDB-lite"/>
    </source>
</evidence>
<dbReference type="Gramene" id="OE9A082824T1">
    <property type="protein sequence ID" value="OE9A082824C1"/>
    <property type="gene ID" value="OE9A082824"/>
</dbReference>
<organism evidence="2 3">
    <name type="scientific">Olea europaea subsp. europaea</name>
    <dbReference type="NCBI Taxonomy" id="158383"/>
    <lineage>
        <taxon>Eukaryota</taxon>
        <taxon>Viridiplantae</taxon>
        <taxon>Streptophyta</taxon>
        <taxon>Embryophyta</taxon>
        <taxon>Tracheophyta</taxon>
        <taxon>Spermatophyta</taxon>
        <taxon>Magnoliopsida</taxon>
        <taxon>eudicotyledons</taxon>
        <taxon>Gunneridae</taxon>
        <taxon>Pentapetalae</taxon>
        <taxon>asterids</taxon>
        <taxon>lamiids</taxon>
        <taxon>Lamiales</taxon>
        <taxon>Oleaceae</taxon>
        <taxon>Oleeae</taxon>
        <taxon>Olea</taxon>
    </lineage>
</organism>
<evidence type="ECO:0000313" key="3">
    <source>
        <dbReference type="Proteomes" id="UP000594638"/>
    </source>
</evidence>